<keyword evidence="2" id="KW-0732">Signal</keyword>
<evidence type="ECO:0000256" key="1">
    <source>
        <dbReference type="SAM" id="MobiDB-lite"/>
    </source>
</evidence>
<protein>
    <recommendedName>
        <fullName evidence="5">Lipoprotein</fullName>
    </recommendedName>
</protein>
<evidence type="ECO:0008006" key="5">
    <source>
        <dbReference type="Google" id="ProtNLM"/>
    </source>
</evidence>
<feature type="region of interest" description="Disordered" evidence="1">
    <location>
        <begin position="21"/>
        <end position="54"/>
    </location>
</feature>
<dbReference type="PROSITE" id="PS51257">
    <property type="entry name" value="PROKAR_LIPOPROTEIN"/>
    <property type="match status" value="1"/>
</dbReference>
<gene>
    <name evidence="3" type="ORF">QHF89_09985</name>
</gene>
<sequence>MKRAALTSACALLMAAVSCTGARPTPNKPSSTEAARGAKEDSKASPRAPALGPPRWVVTGAAAWIERTEAGIDRSLAGGRRVEARGADVIARAKDTVDFEGAAAAPPWSAAPAAPARYVLWREREVFGAATWLGEARPLGKLPATVQNTFDWLDGVGLVTAAGVFVVSPAGGPPRKLDLPGFATGLAADARRALVLTVFGHARLTTDGGATYRDVSAELPEATELEVRGDDLHVLLRGEESRLVDARGALVSDRAPQGPRRHEPPPELDDFWPEDAAQSPLEAAAAYGLRWLEGDALAIAEGAVARVDLRTGRATALLALETAEDTCAPLRVKDGALLVCESHNRATVFDLASGGRIERTFDLPDAPTWDRFVVADGEALGFVGPCEGPAPGSPADVVASASPTNASNQRSPVFCVRKGPGAWVEHRVAPADASDVVAWIPRAEGAAVALVALPVTFVHNAPRVTVRGALRVVRVGRNEPPLDITTYSSETSALLTRALHVTPDGTLEGWLPSAHGPSNLAAVTIDAEGRPRQHALPAQTVSLTISGRFGIARTETERLFETTDYGRSFRLVEPPPSGGSAEPMSCSEIGCQVGTFVRIGWNDGSTPAPEDTAPPKQNPEYQRPIPEPPLVRLACRYAGPGEGKRIPDSFGLGYTQTPIARLTPGRIGFTGGMFIPWSGPQPGGATGDAEVAYVPLLDLAAPIVRTTIPLSRLGPTPFHPYEIRLGYVLDGTKVRAVATAGMGRCAASLVDDAGLTLPIGGCIEDPAVGVVHGSRALLVSGTGNSQAVSAVELPRSAPTPGRAVLPGARRELGLLHPPDAASRFDLAAGLLRGKDPVVVAVDAGGDAVLAPLDPDRGTLGPEKRLASLEGLTAASDPRCAPQPDDARVVLPFDTEIGLAQGMLHGIVASGSAGFAVLRWSPARVCLEAVEIAVRDERHEVELGAYDPPGTVRKLIARFDGKGPGKGTLVVLGFGTEVRQPLTCEGIVR</sequence>
<dbReference type="Proteomes" id="UP001160301">
    <property type="component" value="Unassembled WGS sequence"/>
</dbReference>
<proteinExistence type="predicted"/>
<feature type="signal peptide" evidence="2">
    <location>
        <begin position="1"/>
        <end position="22"/>
    </location>
</feature>
<feature type="chain" id="PRO_5045643938" description="Lipoprotein" evidence="2">
    <location>
        <begin position="23"/>
        <end position="988"/>
    </location>
</feature>
<dbReference type="RefSeq" id="WP_136965642.1">
    <property type="nucleotide sequence ID" value="NZ_JARZHI010000006.1"/>
</dbReference>
<dbReference type="EMBL" id="JARZHI010000006">
    <property type="protein sequence ID" value="MDI1429828.1"/>
    <property type="molecule type" value="Genomic_DNA"/>
</dbReference>
<feature type="region of interest" description="Disordered" evidence="1">
    <location>
        <begin position="602"/>
        <end position="625"/>
    </location>
</feature>
<evidence type="ECO:0000256" key="2">
    <source>
        <dbReference type="SAM" id="SignalP"/>
    </source>
</evidence>
<evidence type="ECO:0000313" key="3">
    <source>
        <dbReference type="EMBL" id="MDI1429828.1"/>
    </source>
</evidence>
<comment type="caution">
    <text evidence="3">The sequence shown here is derived from an EMBL/GenBank/DDBJ whole genome shotgun (WGS) entry which is preliminary data.</text>
</comment>
<evidence type="ECO:0000313" key="4">
    <source>
        <dbReference type="Proteomes" id="UP001160301"/>
    </source>
</evidence>
<organism evidence="3 4">
    <name type="scientific">Polyangium sorediatum</name>
    <dbReference type="NCBI Taxonomy" id="889274"/>
    <lineage>
        <taxon>Bacteria</taxon>
        <taxon>Pseudomonadati</taxon>
        <taxon>Myxococcota</taxon>
        <taxon>Polyangia</taxon>
        <taxon>Polyangiales</taxon>
        <taxon>Polyangiaceae</taxon>
        <taxon>Polyangium</taxon>
    </lineage>
</organism>
<accession>A0ABT6NNE5</accession>
<keyword evidence="4" id="KW-1185">Reference proteome</keyword>
<reference evidence="3 4" key="1">
    <citation type="submission" date="2023-04" db="EMBL/GenBank/DDBJ databases">
        <title>The genome sequence of Polyangium sorediatum DSM14670.</title>
        <authorList>
            <person name="Zhang X."/>
        </authorList>
    </citation>
    <scope>NUCLEOTIDE SEQUENCE [LARGE SCALE GENOMIC DNA]</scope>
    <source>
        <strain evidence="3 4">DSM 14670</strain>
    </source>
</reference>
<name>A0ABT6NNE5_9BACT</name>